<reference evidence="2 3" key="1">
    <citation type="submission" date="2020-08" db="EMBL/GenBank/DDBJ databases">
        <title>Genomic Encyclopedia of Type Strains, Phase IV (KMG-IV): sequencing the most valuable type-strain genomes for metagenomic binning, comparative biology and taxonomic classification.</title>
        <authorList>
            <person name="Goeker M."/>
        </authorList>
    </citation>
    <scope>NUCLEOTIDE SEQUENCE [LARGE SCALE GENOMIC DNA]</scope>
    <source>
        <strain evidence="2 3">DSM 102044</strain>
    </source>
</reference>
<protein>
    <recommendedName>
        <fullName evidence="4">Secreted protein</fullName>
    </recommendedName>
</protein>
<proteinExistence type="predicted"/>
<evidence type="ECO:0000256" key="1">
    <source>
        <dbReference type="SAM" id="SignalP"/>
    </source>
</evidence>
<evidence type="ECO:0000313" key="3">
    <source>
        <dbReference type="Proteomes" id="UP000588604"/>
    </source>
</evidence>
<gene>
    <name evidence="2" type="ORF">FHS59_002720</name>
</gene>
<accession>A0A841MFZ7</accession>
<name>A0A841MFZ7_9BACT</name>
<dbReference type="EMBL" id="JACIJO010000002">
    <property type="protein sequence ID" value="MBB6327092.1"/>
    <property type="molecule type" value="Genomic_DNA"/>
</dbReference>
<sequence length="65" mass="7188">MFKNRFKLFLASTVFVLALIGGITTLKAQQANWCHWDRVALDCNWTANDGLCAVSGDNCDVPVVE</sequence>
<evidence type="ECO:0000313" key="2">
    <source>
        <dbReference type="EMBL" id="MBB6327092.1"/>
    </source>
</evidence>
<keyword evidence="1" id="KW-0732">Signal</keyword>
<comment type="caution">
    <text evidence="2">The sequence shown here is derived from an EMBL/GenBank/DDBJ whole genome shotgun (WGS) entry which is preliminary data.</text>
</comment>
<feature type="signal peptide" evidence="1">
    <location>
        <begin position="1"/>
        <end position="28"/>
    </location>
</feature>
<dbReference type="RefSeq" id="WP_184495725.1">
    <property type="nucleotide sequence ID" value="NZ_JACIJO010000002.1"/>
</dbReference>
<evidence type="ECO:0008006" key="4">
    <source>
        <dbReference type="Google" id="ProtNLM"/>
    </source>
</evidence>
<dbReference type="AlphaFoldDB" id="A0A841MFZ7"/>
<feature type="chain" id="PRO_5032470060" description="Secreted protein" evidence="1">
    <location>
        <begin position="29"/>
        <end position="65"/>
    </location>
</feature>
<organism evidence="2 3">
    <name type="scientific">Algoriphagus iocasae</name>
    <dbReference type="NCBI Taxonomy" id="1836499"/>
    <lineage>
        <taxon>Bacteria</taxon>
        <taxon>Pseudomonadati</taxon>
        <taxon>Bacteroidota</taxon>
        <taxon>Cytophagia</taxon>
        <taxon>Cytophagales</taxon>
        <taxon>Cyclobacteriaceae</taxon>
        <taxon>Algoriphagus</taxon>
    </lineage>
</organism>
<dbReference type="Proteomes" id="UP000588604">
    <property type="component" value="Unassembled WGS sequence"/>
</dbReference>
<keyword evidence="3" id="KW-1185">Reference proteome</keyword>